<dbReference type="InterPro" id="IPR050909">
    <property type="entry name" value="Bact_Autotransporter_VF"/>
</dbReference>
<evidence type="ECO:0000256" key="3">
    <source>
        <dbReference type="ARBA" id="ARBA00022729"/>
    </source>
</evidence>
<dbReference type="InterPro" id="IPR008638">
    <property type="entry name" value="FhaB/CdiA-like_TPS"/>
</dbReference>
<dbReference type="Pfam" id="PF05860">
    <property type="entry name" value="TPS"/>
    <property type="match status" value="1"/>
</dbReference>
<keyword evidence="2" id="KW-0964">Secreted</keyword>
<protein>
    <submittedName>
        <fullName evidence="5">Filamentous hemagglutinin family N-terminal domain-containing protein</fullName>
    </submittedName>
</protein>
<dbReference type="Gene3D" id="2.160.20.10">
    <property type="entry name" value="Single-stranded right-handed beta-helix, Pectin lyase-like"/>
    <property type="match status" value="2"/>
</dbReference>
<dbReference type="PANTHER" id="PTHR12338">
    <property type="entry name" value="AUTOTRANSPORTER"/>
    <property type="match status" value="1"/>
</dbReference>
<dbReference type="EMBL" id="FXAM01000002">
    <property type="protein sequence ID" value="SMF97395.1"/>
    <property type="molecule type" value="Genomic_DNA"/>
</dbReference>
<comment type="subcellular location">
    <subcellularLocation>
        <location evidence="1">Secreted</location>
    </subcellularLocation>
</comment>
<dbReference type="Proteomes" id="UP000192923">
    <property type="component" value="Unassembled WGS sequence"/>
</dbReference>
<dbReference type="RefSeq" id="WP_085216431.1">
    <property type="nucleotide sequence ID" value="NZ_FXAM01000002.1"/>
</dbReference>
<proteinExistence type="predicted"/>
<name>A0A1Y6DCY1_9GAMM</name>
<dbReference type="OrthoDB" id="218680at2"/>
<dbReference type="InterPro" id="IPR011050">
    <property type="entry name" value="Pectin_lyase_fold/virulence"/>
</dbReference>
<dbReference type="InterPro" id="IPR021026">
    <property type="entry name" value="Filamn_hemagglutn_DUF3739"/>
</dbReference>
<evidence type="ECO:0000256" key="1">
    <source>
        <dbReference type="ARBA" id="ARBA00004613"/>
    </source>
</evidence>
<organism evidence="5 6">
    <name type="scientific">Methylomagnum ishizawai</name>
    <dbReference type="NCBI Taxonomy" id="1760988"/>
    <lineage>
        <taxon>Bacteria</taxon>
        <taxon>Pseudomonadati</taxon>
        <taxon>Pseudomonadota</taxon>
        <taxon>Gammaproteobacteria</taxon>
        <taxon>Methylococcales</taxon>
        <taxon>Methylococcaceae</taxon>
        <taxon>Methylomagnum</taxon>
    </lineage>
</organism>
<dbReference type="Pfam" id="PF12545">
    <property type="entry name" value="DUF3739"/>
    <property type="match status" value="1"/>
</dbReference>
<evidence type="ECO:0000313" key="6">
    <source>
        <dbReference type="Proteomes" id="UP000192923"/>
    </source>
</evidence>
<dbReference type="PANTHER" id="PTHR12338:SF8">
    <property type="entry name" value="HEME_HEMOPEXIN-BINDING PROTEIN"/>
    <property type="match status" value="1"/>
</dbReference>
<gene>
    <name evidence="5" type="ORF">SAMN02949497_0422</name>
</gene>
<sequence>MSSKRLRRVAVRLPHKKPLAEAIGSLILGGVAIGGAPARAELPVPSSVLVAPGHGRVLGPVIKGGTMTIKQLSDKAILDWESFNIGKDNAVRFSQPSATAIALNNIHQSDPSRILGSLTANGQVYLVNQNGFLFGKDARVDTNTLVVSTLKISEDTLNNGLSRAINTNGAAALDGGNGLYLKDAQGNPVKDAQGNPVKIGVTLEKGAQLTTQDGGRILIAAPNIVNKGDIKTPGGQAILAASSDKVYLQEADSQATGVRGLLVEVATGGKVQNLGKIAARRGNVTLEGFAVNQEGLVSATTSVRLNGSIRLLAREKGDNPVIQEPGTSTYELLPDRTDRDAALNDGLGKQARVVLGQGSVTQVVPDKGRQKAVDEQTQDPSRIEIMGKQIALLEASKMSAPSGKIALTATTAPADPTTGSSSDPNVSIDLKLGATVDAAGLKNVKVPMAKNVVQVELRSFELRDAPMQKDKKGALYGKKVLVDIREAQDGRIGSDGNTIDISGGIARIQRNIAERSVKGGSVSLSSGGSVNIGPDAKVDVSGGYTHYNSGYVKTTWLKSQDKFYEIGNADLGRHYDSIAGRYSQTDKRWGVTRSWFLLGPGNQGRYEKGYDQGADGGQLDISATQLDLQGDLRGGTVDGLHQRESGQRAAGASLNIDLGLSPLGVQSVAVLGQNGDLDAQLQRLSAGLGGAVLTNPLVLMDRYLERTGFRSTTVVSRGAVGVSDLAEVNLPAEGSLTLQGGQVEFEGHIRAPSGTVALKTQFDEGVPDFGTTGKVHLAPGSSIDVSGAWTNDLTNKQGGKKLPLKAAPVDGGTVTLLADGDLGFDKGAEIAADAGAWLDSGGKLVSGKGGSISLAATDTGRNPNIAISGRNGSNLELNGDLHAYGQTQGGSLSLATNQILIGDSFSAYQTAGNGLQPLVLAPGFFNGGGFANYALTSNLNGIALGYDTHIDLKAQNFAFNDGYQQAPTGTSIQSLGGPRMLTDDLRQPVNLSLTLKQPTNTYSTQVGIVLDPGSSIAADPGAKIAIHTDSKAVLDGRISAPAGSLVVDVNSPQQIAYDAAQGIFVGKTATLSAAGAVVPVPGVNNGVNDKDVLAGGSISLSANRGYVVLEPGSVLDVSGTRAVVGESRPDPSGAGYRLVPTVHASDAGSIALNAAEGVLIGGDIQGHSDRAHGARGGDLSISLLTSLRNPPDDVNLAKTFPAGPRTIQITQDQPEDLLADWTPGTAVPDSVNGLATLSANRLAAGGFDGLTLKAENAVRFVGDVTLATGSRIVLDTPTLALAQAEGQTASSVVLDAPYLELGSSLVRDQTSAALPDSTGGAGTFSANARNIDLLGGLSLQGISDTRLVSAQDLRLRGVNLPQTRDFTGTLLASGNLTLAAQQIYPATLSQYAIKLSGDDTSTLTVLGGSGTPAPILAAGGGIEMTAPNIEVGGVIKAPFGSIKLEATASALNLGNGAVVSVSADGQTIPFGQTQGGQDWLYPIGSGINLLYGVGTGEQAPPTGSIQLSGARVTVASGAKIDISGGGQLWSHEFVKGSGGSLDLLDPQDPEVVNGDFQYQEKYAILPWLKDRIAPYDPIETPKSGLGVGDSVYLADSAAGLKAGRYTLLPASYALLPGAYLITTTSHGTANTQPGTVARRADGVAVVAGQRAEAGTEFKSYQWEGFAVQRGRDFKKLTDYTINTADQFFAAQAKKLEVAVPQLPRDAGKLTLEVGNQLSLDGTVSGQAAQGGHGGELDIAANNLRVVAPTSATTGNDDEVVLRADQLDKLNVDSLLLGGVRSAVGKDETHIATQSGAVVIDQGAELKGPEIMLAANDRIDIRAGAKLQAQGELNSGTQTLTLSNSDGSASDGAFVRVSAAGQADIVRATPAQTQGTLNIEAGAVLGANGSMTLDATRAASFAGSIDMKGGSLSLGANRIDLGATGGDNGGLGLTGSQLAGFTVDELILRSGSEIRTYGAIALTAKKLDIEASGLAGYGDAQASLSADQITLANPGAGSFTASGDQGGSLAINAKDFSFGGGQFAIAGYKTINLQAANQFTASGQGTLAVTGDTTLATPVATAANGADFTLDASGHSVTFAALAAGNSVTAGLGAKYTLNADSIALDSKILLPSGDFIANAGHGLSLAGGASLDVSGISQVYTEKTVYTPGGNITLNSAQGDVSLAAGATIDVSGAEQAGSFGLSAPEGGASLQASFKGAATQAGGSNASLSFDLGQSADQGAGAFAYLQSTGGARDFSLRLRQGDLAVADGAVLKSHSFELAADSGDVIVAGTLDASGQQAGSIALAAGDRVRLASSAKLLAGTSTVNAQGGSVFLEAVDRDGDGQSGIVAGAGAVIDVRGGTLQNPAATPDVDQVRYITDGPAVRDSASGIDYLAGSIHLRALRDSLGDGSDVLGVDFKATASGATQVVAEAVKVYDLAVDPKTHTASIGADQITVWSADTQAYMAALDPKAHPGLAILPGLEIRSAGNLTLASDWDFRSVRWLDEDGNETDPSLGTPVPTNAWRYGSNHDVPGFLTLRAQGDVLLNGKLSDGIAAGQVTDDSDQPAYISELIQSGPSWSFRVVAGAEAGAASAGQVRTGVGDLELAKNALIRTGTGDIELHAGKDFKLDDASAAVYTVGSVSSDPARRYGVFTNVDVWNFYAEYPTGGGNIDIAAGGDIIGATTPQFVPDWLVRTGNWIPGSDHNGESKVAWGIALTQPDAILQNNLYNFDPAYLGFQQNVGALAGGRVNIAAGGNIADLSAVVPTVGQQVGTGERNSVDIHNGGSLDIKAGGNIAGGMYYVGKGTANVDAEGAITGGTQYTDGPLFSLGDTQFKVSARTDIAVGAVFDPFMLRERFTTGTDSDFSTYSAASAVGFSALAGDIAFNNALAVFNQNYLYPGTPSPVLSADVSDIQGGNFTGGDYIGLYYYPGTVTAQANAGSIEIMRSFNMAPAAEGNLELFAGNAIQSGDNGNALVTVNMTDTDPAFIPGPLNPTTPGNLGDFQFRTSPVGGSIDQIHAAVPVHSGDTEPVRIASLSGNIQGFDPLEFYLPKSARIESGGDVRDVSFEIQNLDPKDISAISAQGDIAFAIKRDENGALVAGQVTRFRISGPGSMQMLAGGNIDLGSSDGLVSFGDTLNPALPSTGASLSLLAGLSDKLDTAGFLKTYLKMSDAEIGGLSARQQLDLVLPVLFDVVRKAGVDAAKHGKKGYEPGFKAIQTLFTGDQYQGDINLFFSRVHTIAGGDINLLAPGGTINAGLTNSALGSKTTADLGIVVQQKGAINAIAKNDFTVNESRVFTQGGGDITIWSSDGNIDAGKGAKSALSAPPTQSTFDDQGNLVVVFPPVLSGSGIRTAISDPKQAAGDVYLFAPRGVVDAGEAGIGGNNVVIAATAVIGASNIQVSGTAVGVPTTPPPPVVPAGAASAAAAAANSASQQLNENSAEENAAAAKQKADALAATVMKSIMVDVVGFGDCTTEEVRRGKEGCGG</sequence>
<keyword evidence="6" id="KW-1185">Reference proteome</keyword>
<evidence type="ECO:0000256" key="2">
    <source>
        <dbReference type="ARBA" id="ARBA00022525"/>
    </source>
</evidence>
<evidence type="ECO:0000259" key="4">
    <source>
        <dbReference type="SMART" id="SM00912"/>
    </source>
</evidence>
<reference evidence="5 6" key="1">
    <citation type="submission" date="2016-12" db="EMBL/GenBank/DDBJ databases">
        <authorList>
            <person name="Song W.-J."/>
            <person name="Kurnit D.M."/>
        </authorList>
    </citation>
    <scope>NUCLEOTIDE SEQUENCE [LARGE SCALE GENOMIC DNA]</scope>
    <source>
        <strain evidence="5 6">175</strain>
    </source>
</reference>
<dbReference type="STRING" id="1760988.SAMN02949497_0422"/>
<evidence type="ECO:0000313" key="5">
    <source>
        <dbReference type="EMBL" id="SMF97395.1"/>
    </source>
</evidence>
<feature type="domain" description="Filamentous haemagglutinin FhaB/tRNA nuclease CdiA-like TPS" evidence="4">
    <location>
        <begin position="41"/>
        <end position="156"/>
    </location>
</feature>
<dbReference type="SMART" id="SM00912">
    <property type="entry name" value="Haemagg_act"/>
    <property type="match status" value="1"/>
</dbReference>
<dbReference type="NCBIfam" id="TIGR01901">
    <property type="entry name" value="adhes_NPXG"/>
    <property type="match status" value="1"/>
</dbReference>
<keyword evidence="3" id="KW-0732">Signal</keyword>
<dbReference type="GO" id="GO:0005576">
    <property type="term" value="C:extracellular region"/>
    <property type="evidence" value="ECO:0007669"/>
    <property type="project" value="UniProtKB-SubCell"/>
</dbReference>
<dbReference type="SUPFAM" id="SSF51126">
    <property type="entry name" value="Pectin lyase-like"/>
    <property type="match status" value="1"/>
</dbReference>
<accession>A0A1Y6DCY1</accession>
<dbReference type="InterPro" id="IPR012334">
    <property type="entry name" value="Pectin_lyas_fold"/>
</dbReference>